<reference evidence="5 6" key="1">
    <citation type="submission" date="2024-02" db="EMBL/GenBank/DDBJ databases">
        <title>Bacteria isolated from the canopy kelp, Nereocystis luetkeana.</title>
        <authorList>
            <person name="Pfister C.A."/>
            <person name="Younker I.T."/>
            <person name="Light S.H."/>
        </authorList>
    </citation>
    <scope>NUCLEOTIDE SEQUENCE [LARGE SCALE GENOMIC DNA]</scope>
    <source>
        <strain evidence="5 6">TI.4.07</strain>
    </source>
</reference>
<sequence length="281" mass="31347">MALNKLENIIENFSIRSEIIFSGGFCGGKTLENHNTKNGGHLHYLRSGKLTVLRDAGHKMVFEKPAVIFLPFSSAHQIMTEKDQPAELICASVHFTALEQQSVVSGLPSIIFHELNGDALSDSVTWLFQEVDRSGLGQKSIVSKLCDILVIQMFKKLTEEGLIVQGMLAGLSHPMLATTLIKLQESPETAWTLERMAEHAAMSRSKFTELFRDTLGQTPNDFLTDLRISMAQQLLRQDKTVGFVANKVGYEHGSVLARVFRKKTGMSPKEWQKKSSELDAR</sequence>
<organism evidence="5 6">
    <name type="scientific">Marinomonas arenicola</name>
    <dbReference type="NCBI Taxonomy" id="569601"/>
    <lineage>
        <taxon>Bacteria</taxon>
        <taxon>Pseudomonadati</taxon>
        <taxon>Pseudomonadota</taxon>
        <taxon>Gammaproteobacteria</taxon>
        <taxon>Oceanospirillales</taxon>
        <taxon>Oceanospirillaceae</taxon>
        <taxon>Marinomonas</taxon>
    </lineage>
</organism>
<dbReference type="InterPro" id="IPR011051">
    <property type="entry name" value="RmlC_Cupin_sf"/>
</dbReference>
<evidence type="ECO:0000256" key="1">
    <source>
        <dbReference type="ARBA" id="ARBA00023015"/>
    </source>
</evidence>
<dbReference type="InterPro" id="IPR018062">
    <property type="entry name" value="HTH_AraC-typ_CS"/>
</dbReference>
<protein>
    <submittedName>
        <fullName evidence="5">AraC family transcriptional regulator</fullName>
    </submittedName>
</protein>
<gene>
    <name evidence="5" type="ORF">V6242_11345</name>
</gene>
<evidence type="ECO:0000256" key="2">
    <source>
        <dbReference type="ARBA" id="ARBA00023125"/>
    </source>
</evidence>
<dbReference type="CDD" id="cd02208">
    <property type="entry name" value="cupin_RmlC-like"/>
    <property type="match status" value="1"/>
</dbReference>
<keyword evidence="3" id="KW-0804">Transcription</keyword>
<keyword evidence="1" id="KW-0805">Transcription regulation</keyword>
<keyword evidence="6" id="KW-1185">Reference proteome</keyword>
<dbReference type="Gene3D" id="1.10.10.60">
    <property type="entry name" value="Homeodomain-like"/>
    <property type="match status" value="2"/>
</dbReference>
<dbReference type="RefSeq" id="WP_341567421.1">
    <property type="nucleotide sequence ID" value="NZ_JBAKAR010000008.1"/>
</dbReference>
<feature type="domain" description="HTH araC/xylS-type" evidence="4">
    <location>
        <begin position="177"/>
        <end position="274"/>
    </location>
</feature>
<evidence type="ECO:0000256" key="3">
    <source>
        <dbReference type="ARBA" id="ARBA00023163"/>
    </source>
</evidence>
<dbReference type="SUPFAM" id="SSF46689">
    <property type="entry name" value="Homeodomain-like"/>
    <property type="match status" value="2"/>
</dbReference>
<name>A0ABU9G8J5_9GAMM</name>
<dbReference type="Pfam" id="PF12852">
    <property type="entry name" value="Cupin_6"/>
    <property type="match status" value="1"/>
</dbReference>
<dbReference type="PROSITE" id="PS01124">
    <property type="entry name" value="HTH_ARAC_FAMILY_2"/>
    <property type="match status" value="1"/>
</dbReference>
<dbReference type="EMBL" id="JBAKAR010000008">
    <property type="protein sequence ID" value="MEL0613742.1"/>
    <property type="molecule type" value="Genomic_DNA"/>
</dbReference>
<dbReference type="PROSITE" id="PS00041">
    <property type="entry name" value="HTH_ARAC_FAMILY_1"/>
    <property type="match status" value="1"/>
</dbReference>
<dbReference type="InterPro" id="IPR050204">
    <property type="entry name" value="AraC_XylS_family_regulators"/>
</dbReference>
<dbReference type="InterPro" id="IPR032783">
    <property type="entry name" value="AraC_lig"/>
</dbReference>
<dbReference type="SMART" id="SM00342">
    <property type="entry name" value="HTH_ARAC"/>
    <property type="match status" value="1"/>
</dbReference>
<dbReference type="PANTHER" id="PTHR46796">
    <property type="entry name" value="HTH-TYPE TRANSCRIPTIONAL ACTIVATOR RHAS-RELATED"/>
    <property type="match status" value="1"/>
</dbReference>
<dbReference type="InterPro" id="IPR009057">
    <property type="entry name" value="Homeodomain-like_sf"/>
</dbReference>
<accession>A0ABU9G8J5</accession>
<dbReference type="PANTHER" id="PTHR46796:SF7">
    <property type="entry name" value="ARAC FAMILY TRANSCRIPTIONAL REGULATOR"/>
    <property type="match status" value="1"/>
</dbReference>
<proteinExistence type="predicted"/>
<comment type="caution">
    <text evidence="5">The sequence shown here is derived from an EMBL/GenBank/DDBJ whole genome shotgun (WGS) entry which is preliminary data.</text>
</comment>
<dbReference type="InterPro" id="IPR018060">
    <property type="entry name" value="HTH_AraC"/>
</dbReference>
<keyword evidence="2" id="KW-0238">DNA-binding</keyword>
<evidence type="ECO:0000313" key="6">
    <source>
        <dbReference type="Proteomes" id="UP001379949"/>
    </source>
</evidence>
<dbReference type="Proteomes" id="UP001379949">
    <property type="component" value="Unassembled WGS sequence"/>
</dbReference>
<dbReference type="Pfam" id="PF12833">
    <property type="entry name" value="HTH_18"/>
    <property type="match status" value="1"/>
</dbReference>
<evidence type="ECO:0000259" key="4">
    <source>
        <dbReference type="PROSITE" id="PS01124"/>
    </source>
</evidence>
<dbReference type="SUPFAM" id="SSF51182">
    <property type="entry name" value="RmlC-like cupins"/>
    <property type="match status" value="1"/>
</dbReference>
<evidence type="ECO:0000313" key="5">
    <source>
        <dbReference type="EMBL" id="MEL0613742.1"/>
    </source>
</evidence>